<sequence>MKTIILILSSVEYIKLNAESSIS</sequence>
<evidence type="ECO:0000313" key="2">
    <source>
        <dbReference type="WBParaSite" id="Hba_04414"/>
    </source>
</evidence>
<evidence type="ECO:0000313" key="1">
    <source>
        <dbReference type="Proteomes" id="UP000095283"/>
    </source>
</evidence>
<organism evidence="1 2">
    <name type="scientific">Heterorhabditis bacteriophora</name>
    <name type="common">Entomopathogenic nematode worm</name>
    <dbReference type="NCBI Taxonomy" id="37862"/>
    <lineage>
        <taxon>Eukaryota</taxon>
        <taxon>Metazoa</taxon>
        <taxon>Ecdysozoa</taxon>
        <taxon>Nematoda</taxon>
        <taxon>Chromadorea</taxon>
        <taxon>Rhabditida</taxon>
        <taxon>Rhabditina</taxon>
        <taxon>Rhabditomorpha</taxon>
        <taxon>Strongyloidea</taxon>
        <taxon>Heterorhabditidae</taxon>
        <taxon>Heterorhabditis</taxon>
    </lineage>
</organism>
<dbReference type="WBParaSite" id="Hba_04414">
    <property type="protein sequence ID" value="Hba_04414"/>
    <property type="gene ID" value="Hba_04414"/>
</dbReference>
<accession>A0A1I7WHD6</accession>
<keyword evidence="1" id="KW-1185">Reference proteome</keyword>
<reference evidence="2" key="1">
    <citation type="submission" date="2016-11" db="UniProtKB">
        <authorList>
            <consortium name="WormBaseParasite"/>
        </authorList>
    </citation>
    <scope>IDENTIFICATION</scope>
</reference>
<proteinExistence type="predicted"/>
<protein>
    <submittedName>
        <fullName evidence="2">Uncharacterized protein</fullName>
    </submittedName>
</protein>
<dbReference type="Proteomes" id="UP000095283">
    <property type="component" value="Unplaced"/>
</dbReference>
<dbReference type="AlphaFoldDB" id="A0A1I7WHD6"/>
<name>A0A1I7WHD6_HETBA</name>